<dbReference type="InterPro" id="IPR054508">
    <property type="entry name" value="PIR1-like_C"/>
</dbReference>
<evidence type="ECO:0000256" key="2">
    <source>
        <dbReference type="ARBA" id="ARBA00022512"/>
    </source>
</evidence>
<dbReference type="EMBL" id="CANTUO010000001">
    <property type="protein sequence ID" value="CAI5755763.1"/>
    <property type="molecule type" value="Genomic_DNA"/>
</dbReference>
<evidence type="ECO:0000313" key="9">
    <source>
        <dbReference type="Proteomes" id="UP001152885"/>
    </source>
</evidence>
<sequence length="272" mass="30659">MLFSSVATLLLSSLVSGSILGAEVTETKSLSGFHWDEFYTFDKKFALAVKEYCSDDKNYNLVYENDCGEAVYSCDPCQTYPKCDCLDCYDTDDYDKCYDTDDYDKCYEVDVAAGSVPSLSMAIPSTIPTLTAAADISTYGGKYKKFCEICDKDEYVFFTLCNTVLKDECDRTGEIACNHELKFVECEDPKAIYDKGFSIKYQLGQWLLALNHKTLFWSCKVDEKCLFKIYDKKIACHCEPIELIVIVAKKECCDVADTFATFTTTVLTTTTV</sequence>
<keyword evidence="4 6" id="KW-0732">Signal</keyword>
<reference evidence="8" key="1">
    <citation type="submission" date="2022-12" db="EMBL/GenBank/DDBJ databases">
        <authorList>
            <person name="Brejova B."/>
        </authorList>
    </citation>
    <scope>NUCLEOTIDE SEQUENCE</scope>
</reference>
<gene>
    <name evidence="8" type="ORF">CANVERA_P0279</name>
</gene>
<feature type="domain" description="Cell wall mannoprotein PIR1-like C-terminal" evidence="7">
    <location>
        <begin position="164"/>
        <end position="241"/>
    </location>
</feature>
<name>A0A9W4XJB0_9ASCO</name>
<comment type="subcellular location">
    <subcellularLocation>
        <location evidence="1">Secreted</location>
        <location evidence="1">Cell wall</location>
    </subcellularLocation>
</comment>
<evidence type="ECO:0000256" key="4">
    <source>
        <dbReference type="ARBA" id="ARBA00022729"/>
    </source>
</evidence>
<keyword evidence="2" id="KW-0134">Cell wall</keyword>
<dbReference type="AlphaFoldDB" id="A0A9W4XJB0"/>
<dbReference type="PANTHER" id="PTHR47254:SF1">
    <property type="entry name" value="CELL WALL MANNOPROTEIN CIS3-RELATED"/>
    <property type="match status" value="1"/>
</dbReference>
<dbReference type="GO" id="GO:0005199">
    <property type="term" value="F:structural constituent of cell wall"/>
    <property type="evidence" value="ECO:0007669"/>
    <property type="project" value="TreeGrafter"/>
</dbReference>
<accession>A0A9W4XJB0</accession>
<feature type="signal peptide" evidence="6">
    <location>
        <begin position="1"/>
        <end position="17"/>
    </location>
</feature>
<evidence type="ECO:0000256" key="6">
    <source>
        <dbReference type="SAM" id="SignalP"/>
    </source>
</evidence>
<dbReference type="InterPro" id="IPR051153">
    <property type="entry name" value="Yeast_CWMannoprotein_PIR"/>
</dbReference>
<evidence type="ECO:0000259" key="7">
    <source>
        <dbReference type="Pfam" id="PF22799"/>
    </source>
</evidence>
<comment type="similarity">
    <text evidence="5">Belongs to the PIR protein family.</text>
</comment>
<keyword evidence="3" id="KW-0964">Secreted</keyword>
<proteinExistence type="inferred from homology"/>
<evidence type="ECO:0000256" key="5">
    <source>
        <dbReference type="ARBA" id="ARBA00038219"/>
    </source>
</evidence>
<dbReference type="Proteomes" id="UP001152885">
    <property type="component" value="Unassembled WGS sequence"/>
</dbReference>
<evidence type="ECO:0000313" key="8">
    <source>
        <dbReference type="EMBL" id="CAI5755763.1"/>
    </source>
</evidence>
<organism evidence="8 9">
    <name type="scientific">Candida verbasci</name>
    <dbReference type="NCBI Taxonomy" id="1227364"/>
    <lineage>
        <taxon>Eukaryota</taxon>
        <taxon>Fungi</taxon>
        <taxon>Dikarya</taxon>
        <taxon>Ascomycota</taxon>
        <taxon>Saccharomycotina</taxon>
        <taxon>Pichiomycetes</taxon>
        <taxon>Debaryomycetaceae</taxon>
        <taxon>Candida/Lodderomyces clade</taxon>
        <taxon>Candida</taxon>
    </lineage>
</organism>
<evidence type="ECO:0000256" key="3">
    <source>
        <dbReference type="ARBA" id="ARBA00022525"/>
    </source>
</evidence>
<dbReference type="Pfam" id="PF22799">
    <property type="entry name" value="PIR1-like_C"/>
    <property type="match status" value="1"/>
</dbReference>
<protein>
    <recommendedName>
        <fullName evidence="7">Cell wall mannoprotein PIR1-like C-terminal domain-containing protein</fullName>
    </recommendedName>
</protein>
<dbReference type="GO" id="GO:0031505">
    <property type="term" value="P:fungal-type cell wall organization"/>
    <property type="evidence" value="ECO:0007669"/>
    <property type="project" value="TreeGrafter"/>
</dbReference>
<evidence type="ECO:0000256" key="1">
    <source>
        <dbReference type="ARBA" id="ARBA00004191"/>
    </source>
</evidence>
<feature type="chain" id="PRO_5040914640" description="Cell wall mannoprotein PIR1-like C-terminal domain-containing protein" evidence="6">
    <location>
        <begin position="18"/>
        <end position="272"/>
    </location>
</feature>
<comment type="caution">
    <text evidence="8">The sequence shown here is derived from an EMBL/GenBank/DDBJ whole genome shotgun (WGS) entry which is preliminary data.</text>
</comment>
<keyword evidence="9" id="KW-1185">Reference proteome</keyword>
<dbReference type="OrthoDB" id="4005389at2759"/>
<dbReference type="GO" id="GO:0009277">
    <property type="term" value="C:fungal-type cell wall"/>
    <property type="evidence" value="ECO:0007669"/>
    <property type="project" value="TreeGrafter"/>
</dbReference>
<dbReference type="PANTHER" id="PTHR47254">
    <property type="entry name" value="CELL WALL MANNOPROTEIN CIS3-RELATED"/>
    <property type="match status" value="1"/>
</dbReference>